<reference evidence="2" key="1">
    <citation type="submission" date="2014-09" db="EMBL/GenBank/DDBJ databases">
        <authorList>
            <person name="Mudge J."/>
            <person name="Ramaraj T."/>
            <person name="Lindquist I.E."/>
            <person name="Bharti A.K."/>
            <person name="Sundararajan A."/>
            <person name="Cameron C.T."/>
            <person name="Woodward J.E."/>
            <person name="May G.D."/>
            <person name="Brubaker C."/>
            <person name="Broadhvest J."/>
            <person name="Wilkins T.A."/>
        </authorList>
    </citation>
    <scope>NUCLEOTIDE SEQUENCE</scope>
    <source>
        <strain evidence="2">cv. AKA8401</strain>
    </source>
</reference>
<dbReference type="Proteomes" id="UP000032142">
    <property type="component" value="Unassembled WGS sequence"/>
</dbReference>
<comment type="caution">
    <text evidence="1">The sequence shown here is derived from an EMBL/GenBank/DDBJ whole genome shotgun (WGS) entry which is preliminary data.</text>
</comment>
<keyword evidence="1" id="KW-0547">Nucleotide-binding</keyword>
<dbReference type="GO" id="GO:0005524">
    <property type="term" value="F:ATP binding"/>
    <property type="evidence" value="ECO:0007669"/>
    <property type="project" value="UniProtKB-KW"/>
</dbReference>
<keyword evidence="2" id="KW-1185">Reference proteome</keyword>
<dbReference type="AlphaFoldDB" id="A0A0B0N965"/>
<dbReference type="EMBL" id="JRRC01533231">
    <property type="protein sequence ID" value="KHG09197.1"/>
    <property type="molecule type" value="Genomic_DNA"/>
</dbReference>
<gene>
    <name evidence="1" type="ORF">F383_16196</name>
</gene>
<proteinExistence type="predicted"/>
<sequence length="97" mass="11065">MEEFVEYQRQLKSALLLSVHFTGSTEEIGDFIALLAAFICNHVVYSQLAGSVLTCKLLLVVNPQTYWQLVCIFIGSLTTLLYLWFIHIELRLELIGD</sequence>
<keyword evidence="1" id="KW-0067">ATP-binding</keyword>
<evidence type="ECO:0000313" key="2">
    <source>
        <dbReference type="Proteomes" id="UP000032142"/>
    </source>
</evidence>
<organism evidence="1 2">
    <name type="scientific">Gossypium arboreum</name>
    <name type="common">Tree cotton</name>
    <name type="synonym">Gossypium nanking</name>
    <dbReference type="NCBI Taxonomy" id="29729"/>
    <lineage>
        <taxon>Eukaryota</taxon>
        <taxon>Viridiplantae</taxon>
        <taxon>Streptophyta</taxon>
        <taxon>Embryophyta</taxon>
        <taxon>Tracheophyta</taxon>
        <taxon>Spermatophyta</taxon>
        <taxon>Magnoliopsida</taxon>
        <taxon>eudicotyledons</taxon>
        <taxon>Gunneridae</taxon>
        <taxon>Pentapetalae</taxon>
        <taxon>rosids</taxon>
        <taxon>malvids</taxon>
        <taxon>Malvales</taxon>
        <taxon>Malvaceae</taxon>
        <taxon>Malvoideae</taxon>
        <taxon>Gossypium</taxon>
    </lineage>
</organism>
<protein>
    <submittedName>
        <fullName evidence="1">Methionine import ATP-binding MetN 1</fullName>
    </submittedName>
</protein>
<accession>A0A0B0N965</accession>
<name>A0A0B0N965_GOSAR</name>
<evidence type="ECO:0000313" key="1">
    <source>
        <dbReference type="EMBL" id="KHG09197.1"/>
    </source>
</evidence>